<accession>A0A084W1E1</accession>
<name>A0A084W1E1_ANOSI</name>
<dbReference type="EnsemblMetazoa" id="ASIC011864-RA">
    <property type="protein sequence ID" value="ASIC011864-PA"/>
    <property type="gene ID" value="ASIC011864"/>
</dbReference>
<dbReference type="EMBL" id="ATLV01019308">
    <property type="status" value="NOT_ANNOTATED_CDS"/>
    <property type="molecule type" value="Genomic_DNA"/>
</dbReference>
<gene>
    <name evidence="2" type="ORF">ZHAS_00011864</name>
</gene>
<proteinExistence type="predicted"/>
<keyword evidence="4" id="KW-1185">Reference proteome</keyword>
<sequence>MGAETLSEETIALEPPRNRKPTRNRIGGDKICNYLSPDDHHSVTTFGKRARDELQEASERSDNVQSALQQSSLFSPGAVGFVGAKEVDFPFSEQVLHNHTPEEEINKQMVVPVTVLICCPGSHRGAETEMVLAATSAY</sequence>
<reference evidence="2 4" key="1">
    <citation type="journal article" date="2014" name="BMC Genomics">
        <title>Genome sequence of Anopheles sinensis provides insight into genetics basis of mosquito competence for malaria parasites.</title>
        <authorList>
            <person name="Zhou D."/>
            <person name="Zhang D."/>
            <person name="Ding G."/>
            <person name="Shi L."/>
            <person name="Hou Q."/>
            <person name="Ye Y."/>
            <person name="Xu Y."/>
            <person name="Zhou H."/>
            <person name="Xiong C."/>
            <person name="Li S."/>
            <person name="Yu J."/>
            <person name="Hong S."/>
            <person name="Yu X."/>
            <person name="Zou P."/>
            <person name="Chen C."/>
            <person name="Chang X."/>
            <person name="Wang W."/>
            <person name="Lv Y."/>
            <person name="Sun Y."/>
            <person name="Ma L."/>
            <person name="Shen B."/>
            <person name="Zhu C."/>
        </authorList>
    </citation>
    <scope>NUCLEOTIDE SEQUENCE [LARGE SCALE GENOMIC DNA]</scope>
</reference>
<dbReference type="AlphaFoldDB" id="A0A084W1E1"/>
<reference evidence="3" key="2">
    <citation type="submission" date="2020-05" db="UniProtKB">
        <authorList>
            <consortium name="EnsemblMetazoa"/>
        </authorList>
    </citation>
    <scope>IDENTIFICATION</scope>
</reference>
<evidence type="ECO:0000313" key="3">
    <source>
        <dbReference type="EnsemblMetazoa" id="ASIC011864-PA"/>
    </source>
</evidence>
<evidence type="ECO:0000256" key="1">
    <source>
        <dbReference type="SAM" id="MobiDB-lite"/>
    </source>
</evidence>
<dbReference type="EMBL" id="KE525267">
    <property type="protein sequence ID" value="KFB44035.1"/>
    <property type="molecule type" value="Genomic_DNA"/>
</dbReference>
<organism evidence="2">
    <name type="scientific">Anopheles sinensis</name>
    <name type="common">Mosquito</name>
    <dbReference type="NCBI Taxonomy" id="74873"/>
    <lineage>
        <taxon>Eukaryota</taxon>
        <taxon>Metazoa</taxon>
        <taxon>Ecdysozoa</taxon>
        <taxon>Arthropoda</taxon>
        <taxon>Hexapoda</taxon>
        <taxon>Insecta</taxon>
        <taxon>Pterygota</taxon>
        <taxon>Neoptera</taxon>
        <taxon>Endopterygota</taxon>
        <taxon>Diptera</taxon>
        <taxon>Nematocera</taxon>
        <taxon>Culicoidea</taxon>
        <taxon>Culicidae</taxon>
        <taxon>Anophelinae</taxon>
        <taxon>Anopheles</taxon>
    </lineage>
</organism>
<dbReference type="VEuPathDB" id="VectorBase:ASIC011864"/>
<dbReference type="Proteomes" id="UP000030765">
    <property type="component" value="Unassembled WGS sequence"/>
</dbReference>
<feature type="region of interest" description="Disordered" evidence="1">
    <location>
        <begin position="1"/>
        <end position="33"/>
    </location>
</feature>
<protein>
    <submittedName>
        <fullName evidence="2 3">Cyanobacterial porin</fullName>
    </submittedName>
</protein>
<evidence type="ECO:0000313" key="4">
    <source>
        <dbReference type="Proteomes" id="UP000030765"/>
    </source>
</evidence>
<evidence type="ECO:0000313" key="2">
    <source>
        <dbReference type="EMBL" id="KFB44035.1"/>
    </source>
</evidence>